<evidence type="ECO:0000313" key="3">
    <source>
        <dbReference type="Proteomes" id="UP001180551"/>
    </source>
</evidence>
<name>A0ABU2SZH8_9ACTN</name>
<feature type="region of interest" description="Disordered" evidence="1">
    <location>
        <begin position="23"/>
        <end position="82"/>
    </location>
</feature>
<feature type="compositionally biased region" description="Pro residues" evidence="1">
    <location>
        <begin position="31"/>
        <end position="43"/>
    </location>
</feature>
<feature type="compositionally biased region" description="Polar residues" evidence="1">
    <location>
        <begin position="49"/>
        <end position="74"/>
    </location>
</feature>
<reference evidence="2" key="1">
    <citation type="submission" date="2024-05" db="EMBL/GenBank/DDBJ databases">
        <title>30 novel species of actinomycetes from the DSMZ collection.</title>
        <authorList>
            <person name="Nouioui I."/>
        </authorList>
    </citation>
    <scope>NUCLEOTIDE SEQUENCE</scope>
    <source>
        <strain evidence="2">DSM 41527</strain>
    </source>
</reference>
<dbReference type="EMBL" id="JAVRFE010000001">
    <property type="protein sequence ID" value="MDT0454267.1"/>
    <property type="molecule type" value="Genomic_DNA"/>
</dbReference>
<evidence type="ECO:0000256" key="1">
    <source>
        <dbReference type="SAM" id="MobiDB-lite"/>
    </source>
</evidence>
<dbReference type="RefSeq" id="WP_311621704.1">
    <property type="nucleotide sequence ID" value="NZ_JAVRFE010000001.1"/>
</dbReference>
<keyword evidence="3" id="KW-1185">Reference proteome</keyword>
<gene>
    <name evidence="2" type="ORF">RM550_00755</name>
</gene>
<organism evidence="2 3">
    <name type="scientific">Streptomyces mooreae</name>
    <dbReference type="NCBI Taxonomy" id="3075523"/>
    <lineage>
        <taxon>Bacteria</taxon>
        <taxon>Bacillati</taxon>
        <taxon>Actinomycetota</taxon>
        <taxon>Actinomycetes</taxon>
        <taxon>Kitasatosporales</taxon>
        <taxon>Streptomycetaceae</taxon>
        <taxon>Streptomyces</taxon>
    </lineage>
</organism>
<proteinExistence type="predicted"/>
<evidence type="ECO:0000313" key="2">
    <source>
        <dbReference type="EMBL" id="MDT0454267.1"/>
    </source>
</evidence>
<sequence>MNIEIHQLRYRELLREADHYRVAREAGKTDPPAPRPGLPPYGTPGPSATPATINVTKLSAQQSDSCVATSTPHPAQTRLGPS</sequence>
<comment type="caution">
    <text evidence="2">The sequence shown here is derived from an EMBL/GenBank/DDBJ whole genome shotgun (WGS) entry which is preliminary data.</text>
</comment>
<accession>A0ABU2SZH8</accession>
<dbReference type="Proteomes" id="UP001180551">
    <property type="component" value="Unassembled WGS sequence"/>
</dbReference>
<protein>
    <submittedName>
        <fullName evidence="2">Uncharacterized protein</fullName>
    </submittedName>
</protein>